<dbReference type="SUPFAM" id="SSF56601">
    <property type="entry name" value="beta-lactamase/transpeptidase-like"/>
    <property type="match status" value="1"/>
</dbReference>
<dbReference type="InterPro" id="IPR050789">
    <property type="entry name" value="Diverse_Enzym_Activities"/>
</dbReference>
<comment type="caution">
    <text evidence="2">The sequence shown here is derived from an EMBL/GenBank/DDBJ whole genome shotgun (WGS) entry which is preliminary data.</text>
</comment>
<dbReference type="InterPro" id="IPR012338">
    <property type="entry name" value="Beta-lactam/transpept-like"/>
</dbReference>
<accession>X1MWX5</accession>
<reference evidence="2" key="1">
    <citation type="journal article" date="2014" name="Front. Microbiol.">
        <title>High frequency of phylogenetically diverse reductive dehalogenase-homologous genes in deep subseafloor sedimentary metagenomes.</title>
        <authorList>
            <person name="Kawai M."/>
            <person name="Futagami T."/>
            <person name="Toyoda A."/>
            <person name="Takaki Y."/>
            <person name="Nishi S."/>
            <person name="Hori S."/>
            <person name="Arai W."/>
            <person name="Tsubouchi T."/>
            <person name="Morono Y."/>
            <person name="Uchiyama I."/>
            <person name="Ito T."/>
            <person name="Fujiyama A."/>
            <person name="Inagaki F."/>
            <person name="Takami H."/>
        </authorList>
    </citation>
    <scope>NUCLEOTIDE SEQUENCE</scope>
    <source>
        <strain evidence="2">Expedition CK06-06</strain>
    </source>
</reference>
<organism evidence="2">
    <name type="scientific">marine sediment metagenome</name>
    <dbReference type="NCBI Taxonomy" id="412755"/>
    <lineage>
        <taxon>unclassified sequences</taxon>
        <taxon>metagenomes</taxon>
        <taxon>ecological metagenomes</taxon>
    </lineage>
</organism>
<dbReference type="InterPro" id="IPR001466">
    <property type="entry name" value="Beta-lactam-related"/>
</dbReference>
<dbReference type="PANTHER" id="PTHR43283">
    <property type="entry name" value="BETA-LACTAMASE-RELATED"/>
    <property type="match status" value="1"/>
</dbReference>
<evidence type="ECO:0000259" key="1">
    <source>
        <dbReference type="Pfam" id="PF00144"/>
    </source>
</evidence>
<dbReference type="AlphaFoldDB" id="X1MWX5"/>
<dbReference type="Gene3D" id="3.40.710.10">
    <property type="entry name" value="DD-peptidase/beta-lactamase superfamily"/>
    <property type="match status" value="1"/>
</dbReference>
<dbReference type="EMBL" id="BARV01032593">
    <property type="protein sequence ID" value="GAI35793.1"/>
    <property type="molecule type" value="Genomic_DNA"/>
</dbReference>
<sequence length="249" mass="28425">MSAILTKTSGESTKEFADKWLFKPLGIKDYHWRKSEDGIYHGGSDIFLTPRDMAKFGYLFLNNGQWNEKQIVPKEWVKKSTTKKVNIPADDLYATGLNYGYWWWIQEKAYMAWGAGGQYIIVSPDLNLVVVFTADGFDNINLYEIFMKLFLVDNIYSAVKSEMPLPADPSALKELDNILKELENPKEISITKLPKIGTTISKNNYTFETNDVGFQSTSFKFSNNICVWEYYIGGHGITLQVGMNGNYLI</sequence>
<protein>
    <recommendedName>
        <fullName evidence="1">Beta-lactamase-related domain-containing protein</fullName>
    </recommendedName>
</protein>
<feature type="non-terminal residue" evidence="2">
    <location>
        <position position="249"/>
    </location>
</feature>
<name>X1MWX5_9ZZZZ</name>
<gene>
    <name evidence="2" type="ORF">S06H3_51375</name>
</gene>
<evidence type="ECO:0000313" key="2">
    <source>
        <dbReference type="EMBL" id="GAI35793.1"/>
    </source>
</evidence>
<proteinExistence type="predicted"/>
<feature type="domain" description="Beta-lactamase-related" evidence="1">
    <location>
        <begin position="3"/>
        <end position="138"/>
    </location>
</feature>
<dbReference type="Pfam" id="PF00144">
    <property type="entry name" value="Beta-lactamase"/>
    <property type="match status" value="1"/>
</dbReference>
<dbReference type="PANTHER" id="PTHR43283:SF7">
    <property type="entry name" value="BETA-LACTAMASE-RELATED DOMAIN-CONTAINING PROTEIN"/>
    <property type="match status" value="1"/>
</dbReference>